<name>A0ABS7QDE5_9ACTN</name>
<dbReference type="PANTHER" id="PTHR43682:SF1">
    <property type="entry name" value="LACTATE UTILIZATION PROTEIN C"/>
    <property type="match status" value="1"/>
</dbReference>
<dbReference type="Proteomes" id="UP000778578">
    <property type="component" value="Unassembled WGS sequence"/>
</dbReference>
<sequence length="224" mass="24465">MTTSRDTILTRIRHALAHDAPGDRTSTADRDYERAVDRAYLTIHADLTPQQAADLLARNLADYRAHVHHTDETGLPHLVDRLLTQHGTRTVLTPDGLPEPWLTAIDATRVPDRPHATHHDLDSIDSVITTCTLAIAETGTIVLTTGSGQGHRRSTLIPDHHICVITPDQIVISVPQALTRLDPTHPQTWISGPSATSDIELDRVEGVHGPRTLDVILVTTTPAP</sequence>
<dbReference type="SUPFAM" id="SSF100950">
    <property type="entry name" value="NagB/RpiA/CoA transferase-like"/>
    <property type="match status" value="1"/>
</dbReference>
<dbReference type="Pfam" id="PF02589">
    <property type="entry name" value="LUD_dom"/>
    <property type="match status" value="1"/>
</dbReference>
<evidence type="ECO:0000313" key="3">
    <source>
        <dbReference type="Proteomes" id="UP000778578"/>
    </source>
</evidence>
<dbReference type="InterPro" id="IPR024185">
    <property type="entry name" value="FTHF_cligase-like_sf"/>
</dbReference>
<dbReference type="InterPro" id="IPR037171">
    <property type="entry name" value="NagB/RpiA_transferase-like"/>
</dbReference>
<evidence type="ECO:0000313" key="2">
    <source>
        <dbReference type="EMBL" id="MBY8880846.1"/>
    </source>
</evidence>
<reference evidence="2 3" key="1">
    <citation type="submission" date="2021-08" db="EMBL/GenBank/DDBJ databases">
        <title>WGS of actinomycetes from Thailand.</title>
        <authorList>
            <person name="Thawai C."/>
        </authorList>
    </citation>
    <scope>NUCLEOTIDE SEQUENCE [LARGE SCALE GENOMIC DNA]</scope>
    <source>
        <strain evidence="2 3">PLK6-54</strain>
    </source>
</reference>
<dbReference type="RefSeq" id="WP_222966276.1">
    <property type="nucleotide sequence ID" value="NZ_JAINZZ010000037.1"/>
</dbReference>
<keyword evidence="3" id="KW-1185">Reference proteome</keyword>
<dbReference type="PANTHER" id="PTHR43682">
    <property type="entry name" value="LACTATE UTILIZATION PROTEIN C"/>
    <property type="match status" value="1"/>
</dbReference>
<evidence type="ECO:0000259" key="1">
    <source>
        <dbReference type="Pfam" id="PF02589"/>
    </source>
</evidence>
<feature type="domain" description="LUD" evidence="1">
    <location>
        <begin position="110"/>
        <end position="218"/>
    </location>
</feature>
<gene>
    <name evidence="2" type="ORF">K7862_24875</name>
</gene>
<dbReference type="InterPro" id="IPR003741">
    <property type="entry name" value="LUD_dom"/>
</dbReference>
<dbReference type="EMBL" id="JAINZZ010000037">
    <property type="protein sequence ID" value="MBY8880846.1"/>
    <property type="molecule type" value="Genomic_DNA"/>
</dbReference>
<dbReference type="Gene3D" id="3.40.50.10420">
    <property type="entry name" value="NagB/RpiA/CoA transferase-like"/>
    <property type="match status" value="1"/>
</dbReference>
<proteinExistence type="predicted"/>
<accession>A0ABS7QDE5</accession>
<organism evidence="2 3">
    <name type="scientific">Actinacidiphila acidipaludis</name>
    <dbReference type="NCBI Taxonomy" id="2873382"/>
    <lineage>
        <taxon>Bacteria</taxon>
        <taxon>Bacillati</taxon>
        <taxon>Actinomycetota</taxon>
        <taxon>Actinomycetes</taxon>
        <taxon>Kitasatosporales</taxon>
        <taxon>Streptomycetaceae</taxon>
        <taxon>Actinacidiphila</taxon>
    </lineage>
</organism>
<comment type="caution">
    <text evidence="2">The sequence shown here is derived from an EMBL/GenBank/DDBJ whole genome shotgun (WGS) entry which is preliminary data.</text>
</comment>
<protein>
    <submittedName>
        <fullName evidence="2">LUD domain-containing protein</fullName>
    </submittedName>
</protein>